<dbReference type="GO" id="GO:0030154">
    <property type="term" value="P:cell differentiation"/>
    <property type="evidence" value="ECO:0007669"/>
    <property type="project" value="UniProtKB-ARBA"/>
</dbReference>
<dbReference type="Pfam" id="PF00656">
    <property type="entry name" value="Peptidase_C14"/>
    <property type="match status" value="1"/>
</dbReference>
<comment type="subcellular location">
    <subcellularLocation>
        <location evidence="2">Cytoplasm</location>
    </subcellularLocation>
    <subcellularLocation>
        <location evidence="1">Nucleus</location>
    </subcellularLocation>
</comment>
<dbReference type="Gene3D" id="1.10.533.10">
    <property type="entry name" value="Death Domain, Fas"/>
    <property type="match status" value="2"/>
</dbReference>
<dbReference type="Gene3D" id="3.40.50.1460">
    <property type="match status" value="1"/>
</dbReference>
<dbReference type="Pfam" id="PF01335">
    <property type="entry name" value="DED"/>
    <property type="match status" value="2"/>
</dbReference>
<evidence type="ECO:0000256" key="1">
    <source>
        <dbReference type="ARBA" id="ARBA00004123"/>
    </source>
</evidence>
<dbReference type="GO" id="GO:0043009">
    <property type="term" value="P:chordate embryonic development"/>
    <property type="evidence" value="ECO:0007669"/>
    <property type="project" value="UniProtKB-ARBA"/>
</dbReference>
<sequence>MDFSKCLYNIGEQLGSDELASLKFLSLDYIPQKKQEPIKDALMLFQRLQEKRMLEESNLSFLKELLFRINRLDLLFNYLNTSKEAMEQELQIPGRAQIPPYRVMLFQISEDVNKLELRSFKFLLSQEISRCKVDDDMNLLDIFIEMEKRVILGERNLDTLKRICDQINKSLLKKITDYEELSREALSKTFSELHFEIVNFKDSTAKTICEVLKSYQRMDHNNKDCFICCILSHGDKGIIYGSDGQEAPIYELTSYFTGSKCPSLAGKPKIFFIQACQGDNYQRGIAVETDSEQKEDYLEMDSSFQKRYIPDEADFLLGMATVNNCVSYRNPTEGTWYIQSLCQSLRERCPRGEDILTILTEVNFEVSNKDDKKNMGKQMPQPTFTLRKKLFFPLN</sequence>
<reference evidence="21" key="2">
    <citation type="submission" date="2025-09" db="UniProtKB">
        <authorList>
            <consortium name="Ensembl"/>
        </authorList>
    </citation>
    <scope>IDENTIFICATION</scope>
</reference>
<keyword evidence="12" id="KW-0865">Zymogen</keyword>
<evidence type="ECO:0000256" key="15">
    <source>
        <dbReference type="ARBA" id="ARBA00066479"/>
    </source>
</evidence>
<keyword evidence="6" id="KW-0645">Protease</keyword>
<dbReference type="GO" id="GO:0005634">
    <property type="term" value="C:nucleus"/>
    <property type="evidence" value="ECO:0007669"/>
    <property type="project" value="UniProtKB-SubCell"/>
</dbReference>
<evidence type="ECO:0000259" key="20">
    <source>
        <dbReference type="PROSITE" id="PS50208"/>
    </source>
</evidence>
<feature type="domain" description="DED" evidence="18">
    <location>
        <begin position="100"/>
        <end position="177"/>
    </location>
</feature>
<dbReference type="SMART" id="SM00031">
    <property type="entry name" value="DED"/>
    <property type="match status" value="2"/>
</dbReference>
<dbReference type="FunFam" id="3.40.50.1460:FF:000008">
    <property type="entry name" value="caspase-8 isoform X1"/>
    <property type="match status" value="1"/>
</dbReference>
<evidence type="ECO:0000256" key="7">
    <source>
        <dbReference type="ARBA" id="ARBA00022703"/>
    </source>
</evidence>
<dbReference type="FunFam" id="1.10.533.10:FF:000017">
    <property type="entry name" value="caspase-8 isoform X1"/>
    <property type="match status" value="1"/>
</dbReference>
<dbReference type="PROSITE" id="PS01122">
    <property type="entry name" value="CASPASE_CYS"/>
    <property type="match status" value="1"/>
</dbReference>
<dbReference type="PROSITE" id="PS50168">
    <property type="entry name" value="DED"/>
    <property type="match status" value="2"/>
</dbReference>
<evidence type="ECO:0000256" key="16">
    <source>
        <dbReference type="ARBA" id="ARBA00068172"/>
    </source>
</evidence>
<dbReference type="FunFam" id="1.10.533.10:FF:000021">
    <property type="entry name" value="caspase-8 isoform X1"/>
    <property type="match status" value="1"/>
</dbReference>
<keyword evidence="7" id="KW-0053">Apoptosis</keyword>
<dbReference type="InterPro" id="IPR016129">
    <property type="entry name" value="Caspase_his_AS"/>
</dbReference>
<evidence type="ECO:0000256" key="4">
    <source>
        <dbReference type="ARBA" id="ARBA00022490"/>
    </source>
</evidence>
<dbReference type="PANTHER" id="PTHR48169:SF7">
    <property type="entry name" value="CASPASE 10"/>
    <property type="match status" value="1"/>
</dbReference>
<evidence type="ECO:0000256" key="12">
    <source>
        <dbReference type="ARBA" id="ARBA00023145"/>
    </source>
</evidence>
<dbReference type="InterPro" id="IPR029030">
    <property type="entry name" value="Caspase-like_dom_sf"/>
</dbReference>
<dbReference type="CDD" id="cd08333">
    <property type="entry name" value="DED_Caspase_8_r1"/>
    <property type="match status" value="1"/>
</dbReference>
<keyword evidence="11" id="KW-0007">Acetylation</keyword>
<comment type="similarity">
    <text evidence="3 17">Belongs to the peptidase C14A family.</text>
</comment>
<dbReference type="PANTHER" id="PTHR48169">
    <property type="entry name" value="DED DOMAIN-CONTAINING PROTEIN"/>
    <property type="match status" value="1"/>
</dbReference>
<dbReference type="GO" id="GO:1900119">
    <property type="term" value="P:positive regulation of execution phase of apoptosis"/>
    <property type="evidence" value="ECO:0007669"/>
    <property type="project" value="UniProtKB-ARBA"/>
</dbReference>
<evidence type="ECO:0000256" key="2">
    <source>
        <dbReference type="ARBA" id="ARBA00004496"/>
    </source>
</evidence>
<dbReference type="GO" id="GO:0032991">
    <property type="term" value="C:protein-containing complex"/>
    <property type="evidence" value="ECO:0007669"/>
    <property type="project" value="UniProtKB-ARBA"/>
</dbReference>
<gene>
    <name evidence="21" type="primary">CASP8</name>
</gene>
<proteinExistence type="inferred from homology"/>
<dbReference type="InterPro" id="IPR033139">
    <property type="entry name" value="Caspase_cys_AS"/>
</dbReference>
<keyword evidence="13" id="KW-0539">Nucleus</keyword>
<evidence type="ECO:0000256" key="8">
    <source>
        <dbReference type="ARBA" id="ARBA00022737"/>
    </source>
</evidence>
<feature type="domain" description="DED" evidence="18">
    <location>
        <begin position="2"/>
        <end position="80"/>
    </location>
</feature>
<keyword evidence="5" id="KW-0597">Phosphoprotein</keyword>
<evidence type="ECO:0000256" key="3">
    <source>
        <dbReference type="ARBA" id="ARBA00010134"/>
    </source>
</evidence>
<dbReference type="GO" id="GO:0051604">
    <property type="term" value="P:protein maturation"/>
    <property type="evidence" value="ECO:0007669"/>
    <property type="project" value="UniProtKB-ARBA"/>
</dbReference>
<dbReference type="InterPro" id="IPR011600">
    <property type="entry name" value="Pept_C14_caspase"/>
</dbReference>
<evidence type="ECO:0000313" key="22">
    <source>
        <dbReference type="Proteomes" id="UP000472241"/>
    </source>
</evidence>
<protein>
    <recommendedName>
        <fullName evidence="16">Caspase-8</fullName>
        <ecNumber evidence="15">3.4.22.61</ecNumber>
    </recommendedName>
</protein>
<evidence type="ECO:0000256" key="6">
    <source>
        <dbReference type="ARBA" id="ARBA00022670"/>
    </source>
</evidence>
<dbReference type="GO" id="GO:0002682">
    <property type="term" value="P:regulation of immune system process"/>
    <property type="evidence" value="ECO:0007669"/>
    <property type="project" value="UniProtKB-ARBA"/>
</dbReference>
<evidence type="ECO:0000256" key="9">
    <source>
        <dbReference type="ARBA" id="ARBA00022801"/>
    </source>
</evidence>
<evidence type="ECO:0000256" key="17">
    <source>
        <dbReference type="RuleBase" id="RU003971"/>
    </source>
</evidence>
<dbReference type="PROSITE" id="PS01121">
    <property type="entry name" value="CASPASE_HIS"/>
    <property type="match status" value="1"/>
</dbReference>
<dbReference type="PROSITE" id="PS50207">
    <property type="entry name" value="CASPASE_P10"/>
    <property type="match status" value="1"/>
</dbReference>
<dbReference type="AlphaFoldDB" id="A0A667GZK9"/>
<dbReference type="GO" id="GO:0051603">
    <property type="term" value="P:proteolysis involved in protein catabolic process"/>
    <property type="evidence" value="ECO:0007669"/>
    <property type="project" value="UniProtKB-ARBA"/>
</dbReference>
<keyword evidence="4" id="KW-0963">Cytoplasm</keyword>
<dbReference type="GO" id="GO:0005737">
    <property type="term" value="C:cytoplasm"/>
    <property type="evidence" value="ECO:0007669"/>
    <property type="project" value="UniProtKB-SubCell"/>
</dbReference>
<dbReference type="EC" id="3.4.22.61" evidence="15"/>
<evidence type="ECO:0000256" key="13">
    <source>
        <dbReference type="ARBA" id="ARBA00023242"/>
    </source>
</evidence>
<dbReference type="InterPro" id="IPR001309">
    <property type="entry name" value="Pept_C14_p20"/>
</dbReference>
<evidence type="ECO:0000256" key="5">
    <source>
        <dbReference type="ARBA" id="ARBA00022553"/>
    </source>
</evidence>
<dbReference type="InterPro" id="IPR033170">
    <property type="entry name" value="Caspase-8_DED1"/>
</dbReference>
<evidence type="ECO:0000256" key="11">
    <source>
        <dbReference type="ARBA" id="ARBA00022990"/>
    </source>
</evidence>
<accession>A0A667GZK9</accession>
<reference evidence="21" key="1">
    <citation type="submission" date="2025-08" db="UniProtKB">
        <authorList>
            <consortium name="Ensembl"/>
        </authorList>
    </citation>
    <scope>IDENTIFICATION</scope>
</reference>
<dbReference type="GO" id="GO:0048513">
    <property type="term" value="P:animal organ development"/>
    <property type="evidence" value="ECO:0007669"/>
    <property type="project" value="UniProtKB-ARBA"/>
</dbReference>
<feature type="domain" description="Caspase family p20" evidence="20">
    <location>
        <begin position="180"/>
        <end position="280"/>
    </location>
</feature>
<evidence type="ECO:0000313" key="21">
    <source>
        <dbReference type="Ensembl" id="ENSLCNP00005020477.1"/>
    </source>
</evidence>
<dbReference type="SUPFAM" id="SSF52129">
    <property type="entry name" value="Caspase-like"/>
    <property type="match status" value="1"/>
</dbReference>
<organism evidence="21 22">
    <name type="scientific">Lynx canadensis</name>
    <name type="common">Canada lynx</name>
    <name type="synonym">Felis canadensis</name>
    <dbReference type="NCBI Taxonomy" id="61383"/>
    <lineage>
        <taxon>Eukaryota</taxon>
        <taxon>Metazoa</taxon>
        <taxon>Chordata</taxon>
        <taxon>Craniata</taxon>
        <taxon>Vertebrata</taxon>
        <taxon>Euteleostomi</taxon>
        <taxon>Mammalia</taxon>
        <taxon>Eutheria</taxon>
        <taxon>Laurasiatheria</taxon>
        <taxon>Carnivora</taxon>
        <taxon>Feliformia</taxon>
        <taxon>Felidae</taxon>
        <taxon>Felinae</taxon>
        <taxon>Lynx</taxon>
    </lineage>
</organism>
<dbReference type="SMART" id="SM00115">
    <property type="entry name" value="CASc"/>
    <property type="match status" value="1"/>
</dbReference>
<evidence type="ECO:0000259" key="19">
    <source>
        <dbReference type="PROSITE" id="PS50207"/>
    </source>
</evidence>
<evidence type="ECO:0000256" key="14">
    <source>
        <dbReference type="ARBA" id="ARBA00051626"/>
    </source>
</evidence>
<comment type="catalytic activity">
    <reaction evidence="14">
        <text>Strict requirement for Asp at position P1 and has a preferred cleavage sequence of (Leu/Asp/Val)-Glu-Thr-Asp-|-(Gly/Ser/Ala).</text>
        <dbReference type="EC" id="3.4.22.61"/>
    </reaction>
</comment>
<evidence type="ECO:0000259" key="18">
    <source>
        <dbReference type="PROSITE" id="PS50168"/>
    </source>
</evidence>
<dbReference type="InterPro" id="IPR001875">
    <property type="entry name" value="DED_dom"/>
</dbReference>
<dbReference type="GO" id="GO:0001817">
    <property type="term" value="P:regulation of cytokine production"/>
    <property type="evidence" value="ECO:0007669"/>
    <property type="project" value="UniProtKB-ARBA"/>
</dbReference>
<keyword evidence="10" id="KW-0788">Thiol protease</keyword>
<dbReference type="InterPro" id="IPR015917">
    <property type="entry name" value="Pept_C14A"/>
</dbReference>
<dbReference type="GO" id="GO:0004197">
    <property type="term" value="F:cysteine-type endopeptidase activity"/>
    <property type="evidence" value="ECO:0007669"/>
    <property type="project" value="InterPro"/>
</dbReference>
<keyword evidence="22" id="KW-1185">Reference proteome</keyword>
<name>A0A667GZK9_LYNCA</name>
<dbReference type="Ensembl" id="ENSLCNT00005022921.1">
    <property type="protein sequence ID" value="ENSLCNP00005020477.1"/>
    <property type="gene ID" value="ENSLCNG00005013358.1"/>
</dbReference>
<dbReference type="SUPFAM" id="SSF47986">
    <property type="entry name" value="DEATH domain"/>
    <property type="match status" value="2"/>
</dbReference>
<dbReference type="PRINTS" id="PR00376">
    <property type="entry name" value="IL1BCENZYME"/>
</dbReference>
<evidence type="ECO:0000256" key="10">
    <source>
        <dbReference type="ARBA" id="ARBA00022807"/>
    </source>
</evidence>
<dbReference type="InterPro" id="IPR011029">
    <property type="entry name" value="DEATH-like_dom_sf"/>
</dbReference>
<feature type="domain" description="Caspase family p10" evidence="19">
    <location>
        <begin position="305"/>
        <end position="392"/>
    </location>
</feature>
<dbReference type="GO" id="GO:0008625">
    <property type="term" value="P:extrinsic apoptotic signaling pathway via death domain receptors"/>
    <property type="evidence" value="ECO:0007669"/>
    <property type="project" value="UniProtKB-ARBA"/>
</dbReference>
<keyword evidence="9" id="KW-0378">Hydrolase</keyword>
<dbReference type="CDD" id="cd00032">
    <property type="entry name" value="CASc"/>
    <property type="match status" value="1"/>
</dbReference>
<dbReference type="GO" id="GO:0009967">
    <property type="term" value="P:positive regulation of signal transduction"/>
    <property type="evidence" value="ECO:0007669"/>
    <property type="project" value="UniProtKB-ARBA"/>
</dbReference>
<keyword evidence="8" id="KW-0677">Repeat</keyword>
<dbReference type="GO" id="GO:0005886">
    <property type="term" value="C:plasma membrane"/>
    <property type="evidence" value="ECO:0007669"/>
    <property type="project" value="UniProtKB-ARBA"/>
</dbReference>
<dbReference type="PROSITE" id="PS50208">
    <property type="entry name" value="CASPASE_P20"/>
    <property type="match status" value="1"/>
</dbReference>
<dbReference type="GO" id="GO:0097194">
    <property type="term" value="P:execution phase of apoptosis"/>
    <property type="evidence" value="ECO:0007669"/>
    <property type="project" value="UniProtKB-ARBA"/>
</dbReference>
<dbReference type="GO" id="GO:0060546">
    <property type="term" value="P:negative regulation of necroptotic process"/>
    <property type="evidence" value="ECO:0007669"/>
    <property type="project" value="UniProtKB-ARBA"/>
</dbReference>
<dbReference type="InterPro" id="IPR002138">
    <property type="entry name" value="Pept_C14_p10"/>
</dbReference>
<dbReference type="Proteomes" id="UP000472241">
    <property type="component" value="Unplaced"/>
</dbReference>